<keyword evidence="2" id="KW-1185">Reference proteome</keyword>
<dbReference type="EMBL" id="CAJVQC010052566">
    <property type="protein sequence ID" value="CAG8791722.1"/>
    <property type="molecule type" value="Genomic_DNA"/>
</dbReference>
<comment type="caution">
    <text evidence="1">The sequence shown here is derived from an EMBL/GenBank/DDBJ whole genome shotgun (WGS) entry which is preliminary data.</text>
</comment>
<name>A0ACA9RG78_9GLOM</name>
<reference evidence="1" key="1">
    <citation type="submission" date="2021-06" db="EMBL/GenBank/DDBJ databases">
        <authorList>
            <person name="Kallberg Y."/>
            <person name="Tangrot J."/>
            <person name="Rosling A."/>
        </authorList>
    </citation>
    <scope>NUCLEOTIDE SEQUENCE</scope>
    <source>
        <strain evidence="1">MA461A</strain>
    </source>
</reference>
<accession>A0ACA9RG78</accession>
<evidence type="ECO:0000313" key="2">
    <source>
        <dbReference type="Proteomes" id="UP000789920"/>
    </source>
</evidence>
<evidence type="ECO:0000313" key="1">
    <source>
        <dbReference type="EMBL" id="CAG8791722.1"/>
    </source>
</evidence>
<organism evidence="1 2">
    <name type="scientific">Racocetra persica</name>
    <dbReference type="NCBI Taxonomy" id="160502"/>
    <lineage>
        <taxon>Eukaryota</taxon>
        <taxon>Fungi</taxon>
        <taxon>Fungi incertae sedis</taxon>
        <taxon>Mucoromycota</taxon>
        <taxon>Glomeromycotina</taxon>
        <taxon>Glomeromycetes</taxon>
        <taxon>Diversisporales</taxon>
        <taxon>Gigasporaceae</taxon>
        <taxon>Racocetra</taxon>
    </lineage>
</organism>
<gene>
    <name evidence="1" type="ORF">RPERSI_LOCUS19277</name>
</gene>
<proteinExistence type="predicted"/>
<protein>
    <submittedName>
        <fullName evidence="1">1419_t:CDS:1</fullName>
    </submittedName>
</protein>
<feature type="non-terminal residue" evidence="1">
    <location>
        <position position="148"/>
    </location>
</feature>
<dbReference type="Proteomes" id="UP000789920">
    <property type="component" value="Unassembled WGS sequence"/>
</dbReference>
<sequence length="148" mass="17553">MRTLLLDVLSFINDSRWQQVLKTISQNYQNPLDADEVFRKDLKNLVERENITNNFINEALRNKAHVSNQSNTRKQTMRRSGKYIWAPGTEFSITQNKIIVRERLYSRMDKLTSLQKQELQQTSIAKEQDNEIIEQEIRIMIQKGIIKE</sequence>